<protein>
    <recommendedName>
        <fullName evidence="3 4">Dephospho-CoA kinase</fullName>
        <ecNumber evidence="3 4">2.7.1.24</ecNumber>
    </recommendedName>
    <alternativeName>
        <fullName evidence="3">Dephosphocoenzyme A kinase</fullName>
    </alternativeName>
</protein>
<dbReference type="NCBIfam" id="TIGR00152">
    <property type="entry name" value="dephospho-CoA kinase"/>
    <property type="match status" value="1"/>
</dbReference>
<comment type="catalytic activity">
    <reaction evidence="3">
        <text>3'-dephospho-CoA + ATP = ADP + CoA + H(+)</text>
        <dbReference type="Rhea" id="RHEA:18245"/>
        <dbReference type="ChEBI" id="CHEBI:15378"/>
        <dbReference type="ChEBI" id="CHEBI:30616"/>
        <dbReference type="ChEBI" id="CHEBI:57287"/>
        <dbReference type="ChEBI" id="CHEBI:57328"/>
        <dbReference type="ChEBI" id="CHEBI:456216"/>
        <dbReference type="EC" id="2.7.1.24"/>
    </reaction>
</comment>
<dbReference type="Gene3D" id="3.40.50.300">
    <property type="entry name" value="P-loop containing nucleotide triphosphate hydrolases"/>
    <property type="match status" value="1"/>
</dbReference>
<evidence type="ECO:0000256" key="1">
    <source>
        <dbReference type="ARBA" id="ARBA00022741"/>
    </source>
</evidence>
<comment type="function">
    <text evidence="3">Catalyzes the phosphorylation of the 3'-hydroxyl group of dephosphocoenzyme A to form coenzyme A.</text>
</comment>
<dbReference type="AlphaFoldDB" id="A0A1Y5P9I5"/>
<dbReference type="GO" id="GO:0015937">
    <property type="term" value="P:coenzyme A biosynthetic process"/>
    <property type="evidence" value="ECO:0007669"/>
    <property type="project" value="UniProtKB-UniRule"/>
</dbReference>
<gene>
    <name evidence="3 5" type="primary">coaE</name>
    <name evidence="5" type="ORF">MIPYR_50110</name>
</gene>
<dbReference type="HAMAP" id="MF_00376">
    <property type="entry name" value="Dephospho_CoA_kinase"/>
    <property type="match status" value="1"/>
</dbReference>
<keyword evidence="3" id="KW-0963">Cytoplasm</keyword>
<reference evidence="5" key="1">
    <citation type="submission" date="2016-03" db="EMBL/GenBank/DDBJ databases">
        <authorList>
            <person name="Ploux O."/>
        </authorList>
    </citation>
    <scope>NUCLEOTIDE SEQUENCE</scope>
    <source>
        <strain evidence="5">UC1</strain>
    </source>
</reference>
<dbReference type="UniPathway" id="UPA00241">
    <property type="reaction ID" value="UER00356"/>
</dbReference>
<accession>A0A1Y5P9I5</accession>
<dbReference type="GO" id="GO:0005524">
    <property type="term" value="F:ATP binding"/>
    <property type="evidence" value="ECO:0007669"/>
    <property type="project" value="UniProtKB-UniRule"/>
</dbReference>
<dbReference type="InterPro" id="IPR027417">
    <property type="entry name" value="P-loop_NTPase"/>
</dbReference>
<dbReference type="CDD" id="cd02022">
    <property type="entry name" value="DPCK"/>
    <property type="match status" value="1"/>
</dbReference>
<dbReference type="PANTHER" id="PTHR10695">
    <property type="entry name" value="DEPHOSPHO-COA KINASE-RELATED"/>
    <property type="match status" value="1"/>
</dbReference>
<keyword evidence="2 3" id="KW-0067">ATP-binding</keyword>
<dbReference type="NCBIfam" id="NF002879">
    <property type="entry name" value="PRK03333.1"/>
    <property type="match status" value="1"/>
</dbReference>
<sequence length="209" mass="21939">MALVALTGGIASGKSTIARRLAEHGAVIVDADQIVREVQAPGSPVLDAIADEFGAAVIRPDGSLDRAALGARVFGDTAALARLNAIVHPAVRRDSARRFADALASDPGAVVVYDVPLLVEARVDDPWELIVVAHAPADLRRRRLVELRGLTEADAAARIAAQVDDDARLAVADVVIDTSGTLEDTLAQTDALWERLRPGQAPGTDARPL</sequence>
<dbReference type="RefSeq" id="WP_295576951.1">
    <property type="nucleotide sequence ID" value="NZ_FLQR01000009.1"/>
</dbReference>
<organism evidence="5">
    <name type="scientific">uncultured Microbacterium sp</name>
    <dbReference type="NCBI Taxonomy" id="191216"/>
    <lineage>
        <taxon>Bacteria</taxon>
        <taxon>Bacillati</taxon>
        <taxon>Actinomycetota</taxon>
        <taxon>Actinomycetes</taxon>
        <taxon>Micrococcales</taxon>
        <taxon>Microbacteriaceae</taxon>
        <taxon>Microbacterium</taxon>
        <taxon>environmental samples</taxon>
    </lineage>
</organism>
<dbReference type="GO" id="GO:0004140">
    <property type="term" value="F:dephospho-CoA kinase activity"/>
    <property type="evidence" value="ECO:0007669"/>
    <property type="project" value="UniProtKB-UniRule"/>
</dbReference>
<evidence type="ECO:0000256" key="4">
    <source>
        <dbReference type="NCBIfam" id="TIGR00152"/>
    </source>
</evidence>
<comment type="pathway">
    <text evidence="3">Cofactor biosynthesis; coenzyme A biosynthesis; CoA from (R)-pantothenate: step 5/5.</text>
</comment>
<dbReference type="GO" id="GO:0005737">
    <property type="term" value="C:cytoplasm"/>
    <property type="evidence" value="ECO:0007669"/>
    <property type="project" value="UniProtKB-SubCell"/>
</dbReference>
<keyword evidence="1 3" id="KW-0547">Nucleotide-binding</keyword>
<comment type="similarity">
    <text evidence="3">Belongs to the CoaE family.</text>
</comment>
<evidence type="ECO:0000313" key="5">
    <source>
        <dbReference type="EMBL" id="SBS73979.1"/>
    </source>
</evidence>
<keyword evidence="3 5" id="KW-0418">Kinase</keyword>
<keyword evidence="3 5" id="KW-0808">Transferase</keyword>
<evidence type="ECO:0000256" key="2">
    <source>
        <dbReference type="ARBA" id="ARBA00022840"/>
    </source>
</evidence>
<comment type="subcellular location">
    <subcellularLocation>
        <location evidence="3">Cytoplasm</location>
    </subcellularLocation>
</comment>
<dbReference type="PANTHER" id="PTHR10695:SF46">
    <property type="entry name" value="BIFUNCTIONAL COENZYME A SYNTHASE-RELATED"/>
    <property type="match status" value="1"/>
</dbReference>
<evidence type="ECO:0000256" key="3">
    <source>
        <dbReference type="HAMAP-Rule" id="MF_00376"/>
    </source>
</evidence>
<dbReference type="InterPro" id="IPR001977">
    <property type="entry name" value="Depp_CoAkinase"/>
</dbReference>
<name>A0A1Y5P9I5_9MICO</name>
<keyword evidence="3" id="KW-0173">Coenzyme A biosynthesis</keyword>
<dbReference type="EC" id="2.7.1.24" evidence="3 4"/>
<dbReference type="Pfam" id="PF01121">
    <property type="entry name" value="CoaE"/>
    <property type="match status" value="1"/>
</dbReference>
<proteinExistence type="inferred from homology"/>
<dbReference type="PROSITE" id="PS51219">
    <property type="entry name" value="DPCK"/>
    <property type="match status" value="1"/>
</dbReference>
<dbReference type="EMBL" id="FLQR01000009">
    <property type="protein sequence ID" value="SBS73979.1"/>
    <property type="molecule type" value="Genomic_DNA"/>
</dbReference>
<feature type="binding site" evidence="3">
    <location>
        <begin position="11"/>
        <end position="16"/>
    </location>
    <ligand>
        <name>ATP</name>
        <dbReference type="ChEBI" id="CHEBI:30616"/>
    </ligand>
</feature>
<dbReference type="SUPFAM" id="SSF52540">
    <property type="entry name" value="P-loop containing nucleoside triphosphate hydrolases"/>
    <property type="match status" value="1"/>
</dbReference>